<dbReference type="Proteomes" id="UP000001058">
    <property type="component" value="Unassembled WGS sequence"/>
</dbReference>
<dbReference type="EMBL" id="GL378338">
    <property type="protein sequence ID" value="EFJ48894.1"/>
    <property type="molecule type" value="Genomic_DNA"/>
</dbReference>
<reference evidence="1 2" key="1">
    <citation type="journal article" date="2010" name="Science">
        <title>Genomic analysis of organismal complexity in the multicellular green alga Volvox carteri.</title>
        <authorList>
            <person name="Prochnik S.E."/>
            <person name="Umen J."/>
            <person name="Nedelcu A.M."/>
            <person name="Hallmann A."/>
            <person name="Miller S.M."/>
            <person name="Nishii I."/>
            <person name="Ferris P."/>
            <person name="Kuo A."/>
            <person name="Mitros T."/>
            <person name="Fritz-Laylin L.K."/>
            <person name="Hellsten U."/>
            <person name="Chapman J."/>
            <person name="Simakov O."/>
            <person name="Rensing S.A."/>
            <person name="Terry A."/>
            <person name="Pangilinan J."/>
            <person name="Kapitonov V."/>
            <person name="Jurka J."/>
            <person name="Salamov A."/>
            <person name="Shapiro H."/>
            <person name="Schmutz J."/>
            <person name="Grimwood J."/>
            <person name="Lindquist E."/>
            <person name="Lucas S."/>
            <person name="Grigoriev I.V."/>
            <person name="Schmitt R."/>
            <person name="Kirk D."/>
            <person name="Rokhsar D.S."/>
        </authorList>
    </citation>
    <scope>NUCLEOTIDE SEQUENCE [LARGE SCALE GENOMIC DNA]</scope>
    <source>
        <strain evidence="2">f. Nagariensis / Eve</strain>
    </source>
</reference>
<dbReference type="AlphaFoldDB" id="D8TUX4"/>
<evidence type="ECO:0000313" key="1">
    <source>
        <dbReference type="EMBL" id="EFJ48894.1"/>
    </source>
</evidence>
<dbReference type="InParanoid" id="D8TUX4"/>
<organism evidence="2">
    <name type="scientific">Volvox carteri f. nagariensis</name>
    <dbReference type="NCBI Taxonomy" id="3068"/>
    <lineage>
        <taxon>Eukaryota</taxon>
        <taxon>Viridiplantae</taxon>
        <taxon>Chlorophyta</taxon>
        <taxon>core chlorophytes</taxon>
        <taxon>Chlorophyceae</taxon>
        <taxon>CS clade</taxon>
        <taxon>Chlamydomonadales</taxon>
        <taxon>Volvocaceae</taxon>
        <taxon>Volvox</taxon>
    </lineage>
</organism>
<dbReference type="GeneID" id="9619516"/>
<accession>D8TUX4</accession>
<proteinExistence type="predicted"/>
<keyword evidence="2" id="KW-1185">Reference proteome</keyword>
<name>D8TUX4_VOLCA</name>
<gene>
    <name evidence="1" type="ORF">VOLCADRAFT_90630</name>
</gene>
<dbReference type="RefSeq" id="XP_002950226.1">
    <property type="nucleotide sequence ID" value="XM_002950180.1"/>
</dbReference>
<evidence type="ECO:0000313" key="2">
    <source>
        <dbReference type="Proteomes" id="UP000001058"/>
    </source>
</evidence>
<protein>
    <submittedName>
        <fullName evidence="1">Uncharacterized protein</fullName>
    </submittedName>
</protein>
<dbReference type="KEGG" id="vcn:VOLCADRAFT_90630"/>
<sequence length="208" mass="23159">MIKKEDIEEYTVGPVDGHSLTNSYPRRLSPSNYNNIWPTMESIATVLLSEILSDNQLATFLTALVRQGAWAAPRFIPGLDTAGVPLLVSNHAELMAWLLHLTARVLYDPEVTTVIGEAAFTAIVEDYHKHSEDPGGVEAHGLLIDCTPVNRPTTAMARWWWLQWSNTPPGARRVHNRSHSVHGFRSRAVEEAQFSRQAEVATAPDEIL</sequence>